<dbReference type="GO" id="GO:0032259">
    <property type="term" value="P:methylation"/>
    <property type="evidence" value="ECO:0007669"/>
    <property type="project" value="UniProtKB-KW"/>
</dbReference>
<keyword evidence="2" id="KW-0489">Methyltransferase</keyword>
<dbReference type="InterPro" id="IPR029063">
    <property type="entry name" value="SAM-dependent_MTases_sf"/>
</dbReference>
<dbReference type="GO" id="GO:0008757">
    <property type="term" value="F:S-adenosylmethionine-dependent methyltransferase activity"/>
    <property type="evidence" value="ECO:0007669"/>
    <property type="project" value="InterPro"/>
</dbReference>
<dbReference type="Pfam" id="PF08241">
    <property type="entry name" value="Methyltransf_11"/>
    <property type="match status" value="1"/>
</dbReference>
<dbReference type="RefSeq" id="WP_040049726.1">
    <property type="nucleotide sequence ID" value="NZ_FCNV02000002.1"/>
</dbReference>
<gene>
    <name evidence="2" type="ORF">AWB72_01605</name>
</gene>
<comment type="caution">
    <text evidence="2">The sequence shown here is derived from an EMBL/GenBank/DDBJ whole genome shotgun (WGS) entry which is preliminary data.</text>
</comment>
<keyword evidence="3" id="KW-1185">Reference proteome</keyword>
<dbReference type="CDD" id="cd02440">
    <property type="entry name" value="AdoMet_MTases"/>
    <property type="match status" value="1"/>
</dbReference>
<dbReference type="InterPro" id="IPR013216">
    <property type="entry name" value="Methyltransf_11"/>
</dbReference>
<evidence type="ECO:0000259" key="1">
    <source>
        <dbReference type="Pfam" id="PF08241"/>
    </source>
</evidence>
<dbReference type="EMBL" id="FCNV02000002">
    <property type="protein sequence ID" value="SAL22633.1"/>
    <property type="molecule type" value="Genomic_DNA"/>
</dbReference>
<proteinExistence type="predicted"/>
<accession>A0A658QUK0</accession>
<feature type="domain" description="Methyltransferase type 11" evidence="1">
    <location>
        <begin position="48"/>
        <end position="144"/>
    </location>
</feature>
<sequence>MIDGLTSDKRFAGPVPEIYDTYLVPMIFQRYADDIADRVGARQPARVLEVAAGTGVVTRALVKALPASTVIVATDLNPAMLDRAQAIGTTRPVDWRQADAMQLPFADAQFDVVVCQFGAMFFPDKARAFAEVRRVLRANGAFIFNIWDGIEENDFALTVTEALSTLFADDPPMFLARTPHGYHERSLIEHDLRAGGFSGDVSFEVVRDSSRADTPDTVAFAYCQGTPLRFEIEARGPDALSRATQACNVAIAERFGPGPIDGQIQAQVVIANT</sequence>
<evidence type="ECO:0000313" key="2">
    <source>
        <dbReference type="EMBL" id="SAL22633.1"/>
    </source>
</evidence>
<keyword evidence="2" id="KW-0808">Transferase</keyword>
<dbReference type="Proteomes" id="UP000198263">
    <property type="component" value="Unassembled WGS sequence"/>
</dbReference>
<dbReference type="OrthoDB" id="529208at2"/>
<organism evidence="2 3">
    <name type="scientific">Caballeronia concitans</name>
    <dbReference type="NCBI Taxonomy" id="1777133"/>
    <lineage>
        <taxon>Bacteria</taxon>
        <taxon>Pseudomonadati</taxon>
        <taxon>Pseudomonadota</taxon>
        <taxon>Betaproteobacteria</taxon>
        <taxon>Burkholderiales</taxon>
        <taxon>Burkholderiaceae</taxon>
        <taxon>Caballeronia</taxon>
    </lineage>
</organism>
<reference evidence="2 3" key="1">
    <citation type="submission" date="2016-01" db="EMBL/GenBank/DDBJ databases">
        <authorList>
            <person name="Peeters C."/>
        </authorList>
    </citation>
    <scope>NUCLEOTIDE SEQUENCE [LARGE SCALE GENOMIC DNA]</scope>
    <source>
        <strain evidence="2">LMG 29315</strain>
    </source>
</reference>
<dbReference type="AlphaFoldDB" id="A0A658QUK0"/>
<dbReference type="PANTHER" id="PTHR43591">
    <property type="entry name" value="METHYLTRANSFERASE"/>
    <property type="match status" value="1"/>
</dbReference>
<protein>
    <submittedName>
        <fullName evidence="2">Methyltransferase type 11</fullName>
    </submittedName>
</protein>
<dbReference type="PANTHER" id="PTHR43591:SF24">
    <property type="entry name" value="2-METHOXY-6-POLYPRENYL-1,4-BENZOQUINOL METHYLASE, MITOCHONDRIAL"/>
    <property type="match status" value="1"/>
</dbReference>
<name>A0A658QUK0_9BURK</name>
<evidence type="ECO:0000313" key="3">
    <source>
        <dbReference type="Proteomes" id="UP000198263"/>
    </source>
</evidence>
<dbReference type="SUPFAM" id="SSF53335">
    <property type="entry name" value="S-adenosyl-L-methionine-dependent methyltransferases"/>
    <property type="match status" value="1"/>
</dbReference>
<dbReference type="Gene3D" id="3.40.50.150">
    <property type="entry name" value="Vaccinia Virus protein VP39"/>
    <property type="match status" value="1"/>
</dbReference>